<organism evidence="5 6">
    <name type="scientific">Eeniella nana</name>
    <name type="common">Yeast</name>
    <name type="synonym">Brettanomyces nanus</name>
    <dbReference type="NCBI Taxonomy" id="13502"/>
    <lineage>
        <taxon>Eukaryota</taxon>
        <taxon>Fungi</taxon>
        <taxon>Dikarya</taxon>
        <taxon>Ascomycota</taxon>
        <taxon>Saccharomycotina</taxon>
        <taxon>Pichiomycetes</taxon>
        <taxon>Pichiales</taxon>
        <taxon>Pichiaceae</taxon>
        <taxon>Brettanomyces</taxon>
    </lineage>
</organism>
<proteinExistence type="inferred from homology"/>
<dbReference type="InterPro" id="IPR016024">
    <property type="entry name" value="ARM-type_fold"/>
</dbReference>
<dbReference type="InterPro" id="IPR051345">
    <property type="entry name" value="Importin_beta-like_NTR"/>
</dbReference>
<dbReference type="AlphaFoldDB" id="A0A875RNV2"/>
<comment type="subcellular location">
    <subcellularLocation>
        <location evidence="1">Nucleus</location>
    </subcellularLocation>
</comment>
<dbReference type="EMBL" id="CP064812">
    <property type="protein sequence ID" value="QPG74190.1"/>
    <property type="molecule type" value="Genomic_DNA"/>
</dbReference>
<evidence type="ECO:0000256" key="2">
    <source>
        <dbReference type="ARBA" id="ARBA00007991"/>
    </source>
</evidence>
<comment type="similarity">
    <text evidence="2">Belongs to the importin beta family.</text>
</comment>
<accession>A0A875RNV2</accession>
<keyword evidence="6" id="KW-1185">Reference proteome</keyword>
<reference evidence="5" key="1">
    <citation type="submission" date="2020-10" db="EMBL/GenBank/DDBJ databases">
        <authorList>
            <person name="Roach M.J.R."/>
        </authorList>
    </citation>
    <scope>NUCLEOTIDE SEQUENCE</scope>
    <source>
        <strain evidence="5">CBS 1945</strain>
    </source>
</reference>
<dbReference type="SUPFAM" id="SSF48371">
    <property type="entry name" value="ARM repeat"/>
    <property type="match status" value="1"/>
</dbReference>
<evidence type="ECO:0000313" key="6">
    <source>
        <dbReference type="Proteomes" id="UP000662931"/>
    </source>
</evidence>
<protein>
    <submittedName>
        <fullName evidence="5">Uncharacterized protein</fullName>
    </submittedName>
</protein>
<evidence type="ECO:0000256" key="1">
    <source>
        <dbReference type="ARBA" id="ARBA00004123"/>
    </source>
</evidence>
<keyword evidence="3" id="KW-0813">Transport</keyword>
<dbReference type="GO" id="GO:0005634">
    <property type="term" value="C:nucleus"/>
    <property type="evidence" value="ECO:0007669"/>
    <property type="project" value="UniProtKB-SubCell"/>
</dbReference>
<name>A0A875RNV2_EENNA</name>
<evidence type="ECO:0000313" key="5">
    <source>
        <dbReference type="EMBL" id="QPG74190.1"/>
    </source>
</evidence>
<gene>
    <name evidence="5" type="ORF">FOA43_001514</name>
</gene>
<dbReference type="RefSeq" id="XP_038777755.1">
    <property type="nucleotide sequence ID" value="XM_038921827.1"/>
</dbReference>
<dbReference type="PANTHER" id="PTHR12363">
    <property type="entry name" value="TRANSPORTIN 3 AND IMPORTIN 13"/>
    <property type="match status" value="1"/>
</dbReference>
<dbReference type="Gene3D" id="1.25.10.10">
    <property type="entry name" value="Leucine-rich Repeat Variant"/>
    <property type="match status" value="1"/>
</dbReference>
<dbReference type="InterPro" id="IPR011989">
    <property type="entry name" value="ARM-like"/>
</dbReference>
<evidence type="ECO:0000256" key="4">
    <source>
        <dbReference type="ARBA" id="ARBA00023242"/>
    </source>
</evidence>
<dbReference type="KEGG" id="bnn:FOA43_001514"/>
<dbReference type="PANTHER" id="PTHR12363:SF33">
    <property type="entry name" value="IMPORTIN-13"/>
    <property type="match status" value="1"/>
</dbReference>
<dbReference type="OrthoDB" id="2016913at2759"/>
<sequence length="1020" mass="116427">MSMSIDQVVVLVESLYAPSNDSQSISQIQTILQNIQKSDHGLSIADQLLEQPSLNCKFFGALTYTVNLNLQLPGLVSDDKDDTLTLLTTKLLQQLLVLVSDDSVIHHGGMFVIKKMLSNLALVYVSNYKHWKEPLTSYMCSIINSRAMLVPDDSSLLSDNDITHYLSKIPLELLSTVLMLSQIIVEEIIKKEVTNANQVEMHKVVHDYLFGTTERLLIGLTRLDNPLILSSWLECFSSWIVYASKAEFDSTIRYNMTPLLKFTINLMALPTPWQSPVPEKAMDTLIDVLDTNYTFFNVDTRKQLSSLIFGPWSSKFLGDMPELADQYARLCILFLEPDTVHLALKLNDDANDPNFDFLLRLTDFPGQAVVEETISSDFIDFWMQLSDSLLNDDDRFSLMLKDDKAKIERFNGKAKSLFIKISQIYWNKIHIPQDVAELEGYNNEFRVYRRDVGDLFESIFPIVRTQLYKNLVDNVLMNVNGSSQPALNDIEASLYLINAVSADFSENNVQKEILDEVSQILSSNYLELVTAYRDPNKFQHIVYTTIRFVSTIDWFYKSSAGLPYLPQILNFLFDTLVTCSMYQLISSKAIADICDNSRLSLQDSLPNFKEIIPQMINETTVEPLTRQRIVNSYASIVQGVKDPRIQGQYLHDIFSLLGKRSYEVILSLDSANNDDQDKMMDYLVSLISSVSAIGKGMQLPDSPDEVYTPEELKAVNSYWSQDPLKIHAEILEIVNNLSMLTDKLADNLSVAEEITSIFKSGMTESVGGPFVIDYSVIVEFVVAKFRTLKTTKTYPLLYGLYSNVIKSCHREMNSESVSQTLQIIYLDRLETIRSDPDIIQSVMKLFGTIISTTPSLLVGDSNMLEKVLEFGIEQLQSNERFVLQSLELFWTKLIYLRRGNHQNTMAVRRLFNETKLGNIVIYNVLKYMLLSQRSNLEFFTEILKSLVAKYPMLIKQWLLNSFKELNLQRVQSGQKTIKNYELFIKKILITRGTRAANGLIKDFWLEVNGLVDYNKKLTVL</sequence>
<evidence type="ECO:0000256" key="3">
    <source>
        <dbReference type="ARBA" id="ARBA00022448"/>
    </source>
</evidence>
<keyword evidence="4" id="KW-0539">Nucleus</keyword>
<dbReference type="GeneID" id="62194915"/>
<dbReference type="Proteomes" id="UP000662931">
    <property type="component" value="Chromosome 1"/>
</dbReference>
<dbReference type="GO" id="GO:0005737">
    <property type="term" value="C:cytoplasm"/>
    <property type="evidence" value="ECO:0007669"/>
    <property type="project" value="TreeGrafter"/>
</dbReference>
<dbReference type="GO" id="GO:0006606">
    <property type="term" value="P:protein import into nucleus"/>
    <property type="evidence" value="ECO:0007669"/>
    <property type="project" value="TreeGrafter"/>
</dbReference>